<keyword evidence="5" id="KW-1133">Transmembrane helix</keyword>
<keyword evidence="3 6" id="KW-0732">Signal</keyword>
<gene>
    <name evidence="8" type="ORF">JOF54_001228</name>
</gene>
<dbReference type="RefSeq" id="WP_210053921.1">
    <property type="nucleotide sequence ID" value="NZ_JAGIOB010000001.1"/>
</dbReference>
<evidence type="ECO:0000259" key="7">
    <source>
        <dbReference type="Pfam" id="PF17210"/>
    </source>
</evidence>
<dbReference type="SUPFAM" id="SSF117074">
    <property type="entry name" value="Hypothetical protein PA1324"/>
    <property type="match status" value="3"/>
</dbReference>
<keyword evidence="5" id="KW-0812">Transmembrane</keyword>
<evidence type="ECO:0000313" key="9">
    <source>
        <dbReference type="Proteomes" id="UP000758168"/>
    </source>
</evidence>
<dbReference type="InterPro" id="IPR051417">
    <property type="entry name" value="SDr/BOS_complex"/>
</dbReference>
<keyword evidence="9" id="KW-1185">Reference proteome</keyword>
<dbReference type="PANTHER" id="PTHR23303">
    <property type="entry name" value="CARBOXYPEPTIDASE REGULATORY REGION-CONTAINING"/>
    <property type="match status" value="1"/>
</dbReference>
<feature type="chain" id="PRO_5046817716" evidence="6">
    <location>
        <begin position="26"/>
        <end position="617"/>
    </location>
</feature>
<feature type="signal peptide" evidence="6">
    <location>
        <begin position="1"/>
        <end position="25"/>
    </location>
</feature>
<keyword evidence="2" id="KW-0964">Secreted</keyword>
<feature type="domain" description="SD-repeat containing protein B" evidence="7">
    <location>
        <begin position="176"/>
        <end position="277"/>
    </location>
</feature>
<comment type="subcellular location">
    <subcellularLocation>
        <location evidence="1">Secreted</location>
    </subcellularLocation>
</comment>
<feature type="region of interest" description="Disordered" evidence="4">
    <location>
        <begin position="140"/>
        <end position="211"/>
    </location>
</feature>
<dbReference type="InterPro" id="IPR013783">
    <property type="entry name" value="Ig-like_fold"/>
</dbReference>
<keyword evidence="5" id="KW-0472">Membrane</keyword>
<dbReference type="InterPro" id="IPR033764">
    <property type="entry name" value="Sdr_B"/>
</dbReference>
<dbReference type="Proteomes" id="UP000758168">
    <property type="component" value="Unassembled WGS sequence"/>
</dbReference>
<reference evidence="8 9" key="1">
    <citation type="submission" date="2021-03" db="EMBL/GenBank/DDBJ databases">
        <title>Sequencing the genomes of 1000 actinobacteria strains.</title>
        <authorList>
            <person name="Klenk H.-P."/>
        </authorList>
    </citation>
    <scope>NUCLEOTIDE SEQUENCE [LARGE SCALE GENOMIC DNA]</scope>
    <source>
        <strain evidence="8 9">DSM 12936</strain>
    </source>
</reference>
<dbReference type="PANTHER" id="PTHR23303:SF15">
    <property type="entry name" value="COLOSSIN-A"/>
    <property type="match status" value="1"/>
</dbReference>
<evidence type="ECO:0000256" key="5">
    <source>
        <dbReference type="SAM" id="Phobius"/>
    </source>
</evidence>
<evidence type="ECO:0000256" key="1">
    <source>
        <dbReference type="ARBA" id="ARBA00004613"/>
    </source>
</evidence>
<proteinExistence type="predicted"/>
<dbReference type="EMBL" id="JAGIOB010000001">
    <property type="protein sequence ID" value="MBP2416306.1"/>
    <property type="molecule type" value="Genomic_DNA"/>
</dbReference>
<feature type="domain" description="SD-repeat containing protein B" evidence="7">
    <location>
        <begin position="437"/>
        <end position="547"/>
    </location>
</feature>
<evidence type="ECO:0000256" key="3">
    <source>
        <dbReference type="ARBA" id="ARBA00022729"/>
    </source>
</evidence>
<comment type="caution">
    <text evidence="8">The sequence shown here is derived from an EMBL/GenBank/DDBJ whole genome shotgun (WGS) entry which is preliminary data.</text>
</comment>
<evidence type="ECO:0000256" key="2">
    <source>
        <dbReference type="ARBA" id="ARBA00022525"/>
    </source>
</evidence>
<dbReference type="Gene3D" id="2.60.40.10">
    <property type="entry name" value="Immunoglobulins"/>
    <property type="match status" value="4"/>
</dbReference>
<protein>
    <submittedName>
        <fullName evidence="8">Protocatechuate 3,4-dioxygenase beta subunit</fullName>
    </submittedName>
</protein>
<organism evidence="8 9">
    <name type="scientific">Microlunatus capsulatus</name>
    <dbReference type="NCBI Taxonomy" id="99117"/>
    <lineage>
        <taxon>Bacteria</taxon>
        <taxon>Bacillati</taxon>
        <taxon>Actinomycetota</taxon>
        <taxon>Actinomycetes</taxon>
        <taxon>Propionibacteriales</taxon>
        <taxon>Propionibacteriaceae</taxon>
        <taxon>Microlunatus</taxon>
    </lineage>
</organism>
<feature type="compositionally biased region" description="Basic and acidic residues" evidence="4">
    <location>
        <begin position="162"/>
        <end position="171"/>
    </location>
</feature>
<feature type="transmembrane region" description="Helical" evidence="5">
    <location>
        <begin position="592"/>
        <end position="612"/>
    </location>
</feature>
<accession>A0ABS4Z5I7</accession>
<evidence type="ECO:0000256" key="6">
    <source>
        <dbReference type="SAM" id="SignalP"/>
    </source>
</evidence>
<feature type="compositionally biased region" description="Basic and acidic residues" evidence="4">
    <location>
        <begin position="181"/>
        <end position="190"/>
    </location>
</feature>
<dbReference type="Pfam" id="PF17210">
    <property type="entry name" value="SdrD_B"/>
    <property type="match status" value="3"/>
</dbReference>
<name>A0ABS4Z5I7_9ACTN</name>
<feature type="domain" description="SD-repeat containing protein B" evidence="7">
    <location>
        <begin position="308"/>
        <end position="409"/>
    </location>
</feature>
<evidence type="ECO:0000256" key="4">
    <source>
        <dbReference type="SAM" id="MobiDB-lite"/>
    </source>
</evidence>
<evidence type="ECO:0000313" key="8">
    <source>
        <dbReference type="EMBL" id="MBP2416306.1"/>
    </source>
</evidence>
<sequence>MLRPACLAALALVCAPVLTTGPALADLTDGTLSVTVAVDLDADGSYDPETDGRQAGVLVTVADAGGGTVSGTTDEDGRFVVEPTAELAGGRYFVTAQVPDELAVSPVGPGDSFAPFSSTVDVSAGSQSVTLGVVAAVATAEPTPEEPVVAAEEASEEPEPPAEERRAEAEAPARFAVGDRVWWDADGDGRQDDDESGQGGVSVQLLDDGGSVVSTTSSAGDGRYLFDDLPAGTYAVRFAGLDSGAKLSPAGVGGGSGDSDPDYTGVTPSFTLGEGEQGVRPAEAADGVRAGFLNSTVDAGVAPLRFAIASVVWQDHDADGLLDPSEPAGTAKVVLLRGGDVVASTTTDPQGRYRFTGLPQGSYRVRFADLGEHRVLTRPHVGSNRALGSAPDPLTATSEVVRLAQGTADLVPGSEFGDVDADFVLTAVNAGTVGSYSITNAVWRDLDGDGVRGPGEPGVAGIRVELLDAAGDLVASTTTAASGRFSFDRLPEGQYRLRFPALPPGLHFTTPRAGSDPAADSAVYGNALTAAISVGADNPVETSVSAGLTTSASAAAGTVAPPVTPSSTPAVAAATATATPAAVLAGSGTSPLLVGLVGLGVAAAGAGVVLHARLRRR</sequence>
<feature type="compositionally biased region" description="Low complexity" evidence="4">
    <location>
        <begin position="140"/>
        <end position="152"/>
    </location>
</feature>